<dbReference type="Gene3D" id="1.10.540.10">
    <property type="entry name" value="Acyl-CoA dehydrogenase/oxidase, N-terminal domain"/>
    <property type="match status" value="1"/>
</dbReference>
<dbReference type="Pfam" id="PF00441">
    <property type="entry name" value="Acyl-CoA_dh_1"/>
    <property type="match status" value="1"/>
</dbReference>
<dbReference type="InterPro" id="IPR036250">
    <property type="entry name" value="AcylCo_DH-like_C"/>
</dbReference>
<proteinExistence type="inferred from homology"/>
<evidence type="ECO:0000313" key="8">
    <source>
        <dbReference type="EMBL" id="MFD0919524.1"/>
    </source>
</evidence>
<comment type="cofactor">
    <cofactor evidence="1 5">
        <name>FAD</name>
        <dbReference type="ChEBI" id="CHEBI:57692"/>
    </cofactor>
</comment>
<dbReference type="SUPFAM" id="SSF56645">
    <property type="entry name" value="Acyl-CoA dehydrogenase NM domain-like"/>
    <property type="match status" value="1"/>
</dbReference>
<dbReference type="SUPFAM" id="SSF47203">
    <property type="entry name" value="Acyl-CoA dehydrogenase C-terminal domain-like"/>
    <property type="match status" value="1"/>
</dbReference>
<dbReference type="GO" id="GO:0016491">
    <property type="term" value="F:oxidoreductase activity"/>
    <property type="evidence" value="ECO:0007669"/>
    <property type="project" value="UniProtKB-KW"/>
</dbReference>
<dbReference type="CDD" id="cd00567">
    <property type="entry name" value="ACAD"/>
    <property type="match status" value="1"/>
</dbReference>
<dbReference type="Gene3D" id="2.40.110.10">
    <property type="entry name" value="Butyryl-CoA Dehydrogenase, subunit A, domain 2"/>
    <property type="match status" value="1"/>
</dbReference>
<evidence type="ECO:0000259" key="6">
    <source>
        <dbReference type="Pfam" id="PF00441"/>
    </source>
</evidence>
<dbReference type="RefSeq" id="WP_263252635.1">
    <property type="nucleotide sequence ID" value="NZ_BAABLT010000001.1"/>
</dbReference>
<reference evidence="9" key="1">
    <citation type="journal article" date="2019" name="Int. J. Syst. Evol. Microbiol.">
        <title>The Global Catalogue of Microorganisms (GCM) 10K type strain sequencing project: providing services to taxonomists for standard genome sequencing and annotation.</title>
        <authorList>
            <consortium name="The Broad Institute Genomics Platform"/>
            <consortium name="The Broad Institute Genome Sequencing Center for Infectious Disease"/>
            <person name="Wu L."/>
            <person name="Ma J."/>
        </authorList>
    </citation>
    <scope>NUCLEOTIDE SEQUENCE [LARGE SCALE GENOMIC DNA]</scope>
    <source>
        <strain evidence="9">CCUG 56401</strain>
    </source>
</reference>
<dbReference type="InterPro" id="IPR046373">
    <property type="entry name" value="Acyl-CoA_Oxase/DH_mid-dom_sf"/>
</dbReference>
<keyword evidence="5 8" id="KW-0560">Oxidoreductase</keyword>
<comment type="similarity">
    <text evidence="2 5">Belongs to the acyl-CoA dehydrogenase family.</text>
</comment>
<keyword evidence="4 5" id="KW-0274">FAD</keyword>
<dbReference type="InterPro" id="IPR009075">
    <property type="entry name" value="AcylCo_DH/oxidase_C"/>
</dbReference>
<protein>
    <submittedName>
        <fullName evidence="8">Acyl-CoA dehydrogenase family protein</fullName>
        <ecNumber evidence="8">1.-.-.-</ecNumber>
    </submittedName>
</protein>
<dbReference type="InterPro" id="IPR009100">
    <property type="entry name" value="AcylCoA_DH/oxidase_NM_dom_sf"/>
</dbReference>
<organism evidence="8 9">
    <name type="scientific">Saccharopolyspora rosea</name>
    <dbReference type="NCBI Taxonomy" id="524884"/>
    <lineage>
        <taxon>Bacteria</taxon>
        <taxon>Bacillati</taxon>
        <taxon>Actinomycetota</taxon>
        <taxon>Actinomycetes</taxon>
        <taxon>Pseudonocardiales</taxon>
        <taxon>Pseudonocardiaceae</taxon>
        <taxon>Saccharopolyspora</taxon>
    </lineage>
</organism>
<keyword evidence="9" id="KW-1185">Reference proteome</keyword>
<dbReference type="EMBL" id="JBHTIW010000003">
    <property type="protein sequence ID" value="MFD0919524.1"/>
    <property type="molecule type" value="Genomic_DNA"/>
</dbReference>
<evidence type="ECO:0000256" key="4">
    <source>
        <dbReference type="ARBA" id="ARBA00022827"/>
    </source>
</evidence>
<evidence type="ECO:0000259" key="7">
    <source>
        <dbReference type="Pfam" id="PF02770"/>
    </source>
</evidence>
<dbReference type="Gene3D" id="1.20.140.10">
    <property type="entry name" value="Butyryl-CoA Dehydrogenase, subunit A, domain 3"/>
    <property type="match status" value="1"/>
</dbReference>
<evidence type="ECO:0000256" key="2">
    <source>
        <dbReference type="ARBA" id="ARBA00009347"/>
    </source>
</evidence>
<gene>
    <name evidence="8" type="ORF">ACFQ16_07200</name>
</gene>
<dbReference type="PANTHER" id="PTHR43884:SF19">
    <property type="entry name" value="ACYL-COA DEHYDROGENASE FADE4-RELATED"/>
    <property type="match status" value="1"/>
</dbReference>
<dbReference type="PANTHER" id="PTHR43884">
    <property type="entry name" value="ACYL-COA DEHYDROGENASE"/>
    <property type="match status" value="1"/>
</dbReference>
<evidence type="ECO:0000256" key="5">
    <source>
        <dbReference type="RuleBase" id="RU362125"/>
    </source>
</evidence>
<evidence type="ECO:0000313" key="9">
    <source>
        <dbReference type="Proteomes" id="UP001597018"/>
    </source>
</evidence>
<evidence type="ECO:0000256" key="3">
    <source>
        <dbReference type="ARBA" id="ARBA00022630"/>
    </source>
</evidence>
<name>A0ABW3FLX9_9PSEU</name>
<dbReference type="Pfam" id="PF02770">
    <property type="entry name" value="Acyl-CoA_dh_M"/>
    <property type="match status" value="1"/>
</dbReference>
<sequence length="585" mass="60771">MTALDTAAGYPAAAGLEQLLGDPRDPANPFGFAAAVARDAGARFPAEFASELGPRLGLSFVPPEHGGLLSTLDETVLMARLVSRRDGAAMPASMFSVTGAGCVLLAGSARQREEVVRLLAGGGVVGFAMAESAHGSDLLANECRLDPHASGGFRLNGGKWLVGVGERCDALVVVARTGGRGPAAFTAVLLRGEQLAAVRRERPVGTGGLRGIESTGVRFDDVEVPADCVLGEVGHGVEIALKVMQLVRVLSTAANLGCADTGLRLALEFARGHDFGGRALVGHAQPRRAVATAAALVLACDAVALTAARGMHALPAAQCLWSGVAKRVATELSADVFALCSDVLGARSVLRDGPFAAFDIARRDNLVVRHIDTAPDANLRAIASLVAQFPADAPETAVPDEVAAAFRLDDRLPPLRLDRLDLALRGADPVSAAFPGVAASAAAALRGAGESTAAARVRRVEARLTGVVRAMHRLRAGAPADDPRRLDLAARFCLLHAAAACVCLWWFNRERILCSLPAGSAEWLSPVLAVLLDRAGDRSPRLDERDAATAYALAERLHLSNELLSAVPLALADGPARTTGSEAQR</sequence>
<dbReference type="InterPro" id="IPR037069">
    <property type="entry name" value="AcylCoA_DH/ox_N_sf"/>
</dbReference>
<dbReference type="EC" id="1.-.-.-" evidence="8"/>
<accession>A0ABW3FLX9</accession>
<comment type="caution">
    <text evidence="8">The sequence shown here is derived from an EMBL/GenBank/DDBJ whole genome shotgun (WGS) entry which is preliminary data.</text>
</comment>
<feature type="domain" description="Acyl-CoA oxidase/dehydrogenase middle" evidence="7">
    <location>
        <begin position="126"/>
        <end position="222"/>
    </location>
</feature>
<evidence type="ECO:0000256" key="1">
    <source>
        <dbReference type="ARBA" id="ARBA00001974"/>
    </source>
</evidence>
<keyword evidence="3 5" id="KW-0285">Flavoprotein</keyword>
<dbReference type="InterPro" id="IPR006091">
    <property type="entry name" value="Acyl-CoA_Oxase/DH_mid-dom"/>
</dbReference>
<feature type="domain" description="Acyl-CoA dehydrogenase/oxidase C-terminal" evidence="6">
    <location>
        <begin position="234"/>
        <end position="358"/>
    </location>
</feature>
<dbReference type="Proteomes" id="UP001597018">
    <property type="component" value="Unassembled WGS sequence"/>
</dbReference>